<dbReference type="EC" id="6.1.1.6" evidence="1"/>
<feature type="non-terminal residue" evidence="1">
    <location>
        <position position="81"/>
    </location>
</feature>
<dbReference type="InterPro" id="IPR012340">
    <property type="entry name" value="NA-bd_OB-fold"/>
</dbReference>
<evidence type="ECO:0000313" key="2">
    <source>
        <dbReference type="Proteomes" id="UP000014316"/>
    </source>
</evidence>
<accession>A0A829GGQ7</accession>
<proteinExistence type="predicted"/>
<dbReference type="GO" id="GO:0004824">
    <property type="term" value="F:lysine-tRNA ligase activity"/>
    <property type="evidence" value="ECO:0007669"/>
    <property type="project" value="UniProtKB-EC"/>
</dbReference>
<dbReference type="EMBL" id="ANJW01000782">
    <property type="protein sequence ID" value="EPC50492.1"/>
    <property type="molecule type" value="Genomic_DNA"/>
</dbReference>
<keyword evidence="1" id="KW-0436">Ligase</keyword>
<gene>
    <name evidence="1" type="primary">lysS</name>
    <name evidence="1" type="ORF">Lpp123_13230</name>
</gene>
<organism evidence="1 2">
    <name type="scientific">Lacticaseibacillus paracasei subsp. paracasei Lpp123</name>
    <dbReference type="NCBI Taxonomy" id="1256201"/>
    <lineage>
        <taxon>Bacteria</taxon>
        <taxon>Bacillati</taxon>
        <taxon>Bacillota</taxon>
        <taxon>Bacilli</taxon>
        <taxon>Lactobacillales</taxon>
        <taxon>Lactobacillaceae</taxon>
        <taxon>Lacticaseibacillus</taxon>
    </lineage>
</organism>
<name>A0A829GGQ7_LACPA</name>
<dbReference type="Proteomes" id="UP000014316">
    <property type="component" value="Unassembled WGS sequence"/>
</dbReference>
<reference evidence="1 2" key="1">
    <citation type="journal article" date="2013" name="PLoS ONE">
        <title>Lactobacillus paracasei comparative genomics: towards species pan-genome definition and exploitation of diversity.</title>
        <authorList>
            <person name="Smokvina T."/>
            <person name="Wels M."/>
            <person name="Polka J."/>
            <person name="Chervaux C."/>
            <person name="Brisse S."/>
            <person name="Boekhorst J."/>
            <person name="van Hylckama Vlieg J.E."/>
            <person name="Siezen R.J."/>
        </authorList>
    </citation>
    <scope>NUCLEOTIDE SEQUENCE [LARGE SCALE GENOMIC DNA]</scope>
    <source>
        <strain evidence="1 2">Lpp123</strain>
    </source>
</reference>
<dbReference type="Gene3D" id="2.40.50.140">
    <property type="entry name" value="Nucleic acid-binding proteins"/>
    <property type="match status" value="1"/>
</dbReference>
<comment type="caution">
    <text evidence="1">The sequence shown here is derived from an EMBL/GenBank/DDBJ whole genome shotgun (WGS) entry which is preliminary data.</text>
</comment>
<evidence type="ECO:0000313" key="1">
    <source>
        <dbReference type="EMBL" id="EPC50492.1"/>
    </source>
</evidence>
<sequence>MAKDNGQQPEMNDQMIARREKMEALREAGIDPFGHRFDRTHTAAKVREEFGEDDKETLLDEKPEVTIAGRMMSKRGKGKVG</sequence>
<protein>
    <submittedName>
        <fullName evidence="1">Lysyl-tRNA ligase</fullName>
        <ecNumber evidence="1">6.1.1.6</ecNumber>
    </submittedName>
</protein>
<dbReference type="SUPFAM" id="SSF50249">
    <property type="entry name" value="Nucleic acid-binding proteins"/>
    <property type="match status" value="1"/>
</dbReference>
<dbReference type="AlphaFoldDB" id="A0A829GGQ7"/>